<sequence length="90" mass="9859">MELDELDKSPPMSSKQPTPEIHPNPLLLPPSSCHGSSPAERVTAHDLGWSNTVSRIRRIRLRVTPRDFLPEGIPVPDSVPQAIELSSSEG</sequence>
<dbReference type="EMBL" id="KN823352">
    <property type="protein sequence ID" value="KIO17704.1"/>
    <property type="molecule type" value="Genomic_DNA"/>
</dbReference>
<feature type="non-terminal residue" evidence="2">
    <location>
        <position position="90"/>
    </location>
</feature>
<evidence type="ECO:0000256" key="1">
    <source>
        <dbReference type="SAM" id="MobiDB-lite"/>
    </source>
</evidence>
<gene>
    <name evidence="2" type="ORF">M407DRAFT_32629</name>
</gene>
<name>A0A0C3Q4F0_9AGAM</name>
<feature type="region of interest" description="Disordered" evidence="1">
    <location>
        <begin position="1"/>
        <end position="41"/>
    </location>
</feature>
<evidence type="ECO:0000313" key="3">
    <source>
        <dbReference type="Proteomes" id="UP000054248"/>
    </source>
</evidence>
<keyword evidence="3" id="KW-1185">Reference proteome</keyword>
<dbReference type="AlphaFoldDB" id="A0A0C3Q4F0"/>
<reference evidence="3" key="2">
    <citation type="submission" date="2015-01" db="EMBL/GenBank/DDBJ databases">
        <title>Evolutionary Origins and Diversification of the Mycorrhizal Mutualists.</title>
        <authorList>
            <consortium name="DOE Joint Genome Institute"/>
            <consortium name="Mycorrhizal Genomics Consortium"/>
            <person name="Kohler A."/>
            <person name="Kuo A."/>
            <person name="Nagy L.G."/>
            <person name="Floudas D."/>
            <person name="Copeland A."/>
            <person name="Barry K.W."/>
            <person name="Cichocki N."/>
            <person name="Veneault-Fourrey C."/>
            <person name="LaButti K."/>
            <person name="Lindquist E.A."/>
            <person name="Lipzen A."/>
            <person name="Lundell T."/>
            <person name="Morin E."/>
            <person name="Murat C."/>
            <person name="Riley R."/>
            <person name="Ohm R."/>
            <person name="Sun H."/>
            <person name="Tunlid A."/>
            <person name="Henrissat B."/>
            <person name="Grigoriev I.V."/>
            <person name="Hibbett D.S."/>
            <person name="Martin F."/>
        </authorList>
    </citation>
    <scope>NUCLEOTIDE SEQUENCE [LARGE SCALE GENOMIC DNA]</scope>
    <source>
        <strain evidence="3">MUT 4182</strain>
    </source>
</reference>
<accession>A0A0C3Q4F0</accession>
<evidence type="ECO:0000313" key="2">
    <source>
        <dbReference type="EMBL" id="KIO17704.1"/>
    </source>
</evidence>
<reference evidence="2 3" key="1">
    <citation type="submission" date="2014-04" db="EMBL/GenBank/DDBJ databases">
        <authorList>
            <consortium name="DOE Joint Genome Institute"/>
            <person name="Kuo A."/>
            <person name="Girlanda M."/>
            <person name="Perotto S."/>
            <person name="Kohler A."/>
            <person name="Nagy L.G."/>
            <person name="Floudas D."/>
            <person name="Copeland A."/>
            <person name="Barry K.W."/>
            <person name="Cichocki N."/>
            <person name="Veneault-Fourrey C."/>
            <person name="LaButti K."/>
            <person name="Lindquist E.A."/>
            <person name="Lipzen A."/>
            <person name="Lundell T."/>
            <person name="Morin E."/>
            <person name="Murat C."/>
            <person name="Sun H."/>
            <person name="Tunlid A."/>
            <person name="Henrissat B."/>
            <person name="Grigoriev I.V."/>
            <person name="Hibbett D.S."/>
            <person name="Martin F."/>
            <person name="Nordberg H.P."/>
            <person name="Cantor M.N."/>
            <person name="Hua S.X."/>
        </authorList>
    </citation>
    <scope>NUCLEOTIDE SEQUENCE [LARGE SCALE GENOMIC DNA]</scope>
    <source>
        <strain evidence="2 3">MUT 4182</strain>
    </source>
</reference>
<organism evidence="2 3">
    <name type="scientific">Tulasnella calospora MUT 4182</name>
    <dbReference type="NCBI Taxonomy" id="1051891"/>
    <lineage>
        <taxon>Eukaryota</taxon>
        <taxon>Fungi</taxon>
        <taxon>Dikarya</taxon>
        <taxon>Basidiomycota</taxon>
        <taxon>Agaricomycotina</taxon>
        <taxon>Agaricomycetes</taxon>
        <taxon>Cantharellales</taxon>
        <taxon>Tulasnellaceae</taxon>
        <taxon>Tulasnella</taxon>
    </lineage>
</organism>
<dbReference type="HOGENOM" id="CLU_2446839_0_0_1"/>
<proteinExistence type="predicted"/>
<protein>
    <submittedName>
        <fullName evidence="2">Uncharacterized protein</fullName>
    </submittedName>
</protein>
<dbReference type="Proteomes" id="UP000054248">
    <property type="component" value="Unassembled WGS sequence"/>
</dbReference>